<gene>
    <name evidence="2" type="ORF">AVEN_47826_1</name>
</gene>
<sequence length="204" mass="24088">MSLLEGTSSSYSHDKVNYFGRKDISFTLEERLCTLPLLEKVEYPENRCHPKTTVLFIREEDGRILKEGYYLKEEHICILFVNWTMKRDILTEGRRITYSVGEGKWDPDEFPLEEFKRMFVFIFLQALRCPMTQINGFKIINDYTGTNLKHLKVCTPQNLYLEYHIAYQCVPGRYKEVHFVNGSAMLALVWSMAKHVLSKKIKER</sequence>
<feature type="domain" description="CRAL-TRIO" evidence="1">
    <location>
        <begin position="92"/>
        <end position="204"/>
    </location>
</feature>
<dbReference type="Gene3D" id="3.40.525.10">
    <property type="entry name" value="CRAL-TRIO lipid binding domain"/>
    <property type="match status" value="1"/>
</dbReference>
<dbReference type="SUPFAM" id="SSF52087">
    <property type="entry name" value="CRAL/TRIO domain"/>
    <property type="match status" value="1"/>
</dbReference>
<dbReference type="GO" id="GO:0016020">
    <property type="term" value="C:membrane"/>
    <property type="evidence" value="ECO:0007669"/>
    <property type="project" value="TreeGrafter"/>
</dbReference>
<dbReference type="OrthoDB" id="75724at2759"/>
<name>A0A4Y2UKZ7_ARAVE</name>
<evidence type="ECO:0000313" key="3">
    <source>
        <dbReference type="Proteomes" id="UP000499080"/>
    </source>
</evidence>
<protein>
    <recommendedName>
        <fullName evidence="1">CRAL-TRIO domain-containing protein</fullName>
    </recommendedName>
</protein>
<organism evidence="2 3">
    <name type="scientific">Araneus ventricosus</name>
    <name type="common">Orbweaver spider</name>
    <name type="synonym">Epeira ventricosa</name>
    <dbReference type="NCBI Taxonomy" id="182803"/>
    <lineage>
        <taxon>Eukaryota</taxon>
        <taxon>Metazoa</taxon>
        <taxon>Ecdysozoa</taxon>
        <taxon>Arthropoda</taxon>
        <taxon>Chelicerata</taxon>
        <taxon>Arachnida</taxon>
        <taxon>Araneae</taxon>
        <taxon>Araneomorphae</taxon>
        <taxon>Entelegynae</taxon>
        <taxon>Araneoidea</taxon>
        <taxon>Araneidae</taxon>
        <taxon>Araneus</taxon>
    </lineage>
</organism>
<accession>A0A4Y2UKZ7</accession>
<dbReference type="CDD" id="cd00170">
    <property type="entry name" value="SEC14"/>
    <property type="match status" value="1"/>
</dbReference>
<comment type="caution">
    <text evidence="2">The sequence shown here is derived from an EMBL/GenBank/DDBJ whole genome shotgun (WGS) entry which is preliminary data.</text>
</comment>
<dbReference type="EMBL" id="BGPR01036850">
    <property type="protein sequence ID" value="GBO12237.1"/>
    <property type="molecule type" value="Genomic_DNA"/>
</dbReference>
<dbReference type="GO" id="GO:1902936">
    <property type="term" value="F:phosphatidylinositol bisphosphate binding"/>
    <property type="evidence" value="ECO:0007669"/>
    <property type="project" value="TreeGrafter"/>
</dbReference>
<dbReference type="Proteomes" id="UP000499080">
    <property type="component" value="Unassembled WGS sequence"/>
</dbReference>
<keyword evidence="3" id="KW-1185">Reference proteome</keyword>
<dbReference type="InterPro" id="IPR001251">
    <property type="entry name" value="CRAL-TRIO_dom"/>
</dbReference>
<proteinExistence type="predicted"/>
<dbReference type="Pfam" id="PF00650">
    <property type="entry name" value="CRAL_TRIO"/>
    <property type="match status" value="1"/>
</dbReference>
<evidence type="ECO:0000259" key="1">
    <source>
        <dbReference type="Pfam" id="PF00650"/>
    </source>
</evidence>
<evidence type="ECO:0000313" key="2">
    <source>
        <dbReference type="EMBL" id="GBO12237.1"/>
    </source>
</evidence>
<reference evidence="2 3" key="1">
    <citation type="journal article" date="2019" name="Sci. Rep.">
        <title>Orb-weaving spider Araneus ventricosus genome elucidates the spidroin gene catalogue.</title>
        <authorList>
            <person name="Kono N."/>
            <person name="Nakamura H."/>
            <person name="Ohtoshi R."/>
            <person name="Moran D.A.P."/>
            <person name="Shinohara A."/>
            <person name="Yoshida Y."/>
            <person name="Fujiwara M."/>
            <person name="Mori M."/>
            <person name="Tomita M."/>
            <person name="Arakawa K."/>
        </authorList>
    </citation>
    <scope>NUCLEOTIDE SEQUENCE [LARGE SCALE GENOMIC DNA]</scope>
</reference>
<feature type="non-terminal residue" evidence="2">
    <location>
        <position position="204"/>
    </location>
</feature>
<dbReference type="PANTHER" id="PTHR10174">
    <property type="entry name" value="ALPHA-TOCOPHEROL TRANSFER PROTEIN-RELATED"/>
    <property type="match status" value="1"/>
</dbReference>
<dbReference type="PANTHER" id="PTHR10174:SF208">
    <property type="entry name" value="CRAL-TRIO DOMAIN-CONTAINING PROTEIN DDB_G0278031"/>
    <property type="match status" value="1"/>
</dbReference>
<dbReference type="AlphaFoldDB" id="A0A4Y2UKZ7"/>
<dbReference type="InterPro" id="IPR036865">
    <property type="entry name" value="CRAL-TRIO_dom_sf"/>
</dbReference>